<protein>
    <submittedName>
        <fullName evidence="8">M48 family metallopeptidase</fullName>
    </submittedName>
</protein>
<dbReference type="Pfam" id="PF01435">
    <property type="entry name" value="Peptidase_M48"/>
    <property type="match status" value="1"/>
</dbReference>
<evidence type="ECO:0000256" key="4">
    <source>
        <dbReference type="ARBA" id="ARBA00022833"/>
    </source>
</evidence>
<evidence type="ECO:0000256" key="6">
    <source>
        <dbReference type="RuleBase" id="RU003983"/>
    </source>
</evidence>
<dbReference type="RefSeq" id="WP_229639075.1">
    <property type="nucleotide sequence ID" value="NZ_JADWDC010000005.1"/>
</dbReference>
<comment type="caution">
    <text evidence="8">The sequence shown here is derived from an EMBL/GenBank/DDBJ whole genome shotgun (WGS) entry which is preliminary data.</text>
</comment>
<organism evidence="8 9">
    <name type="scientific">Waterburya agarophytonicola KI4</name>
    <dbReference type="NCBI Taxonomy" id="2874699"/>
    <lineage>
        <taxon>Bacteria</taxon>
        <taxon>Bacillati</taxon>
        <taxon>Cyanobacteriota</taxon>
        <taxon>Cyanophyceae</taxon>
        <taxon>Pleurocapsales</taxon>
        <taxon>Hyellaceae</taxon>
        <taxon>Waterburya</taxon>
        <taxon>Waterburya agarophytonicola</taxon>
    </lineage>
</organism>
<keyword evidence="9" id="KW-1185">Reference proteome</keyword>
<evidence type="ECO:0000256" key="5">
    <source>
        <dbReference type="ARBA" id="ARBA00023049"/>
    </source>
</evidence>
<dbReference type="EMBL" id="JADWDC010000005">
    <property type="protein sequence ID" value="MCC0176040.1"/>
    <property type="molecule type" value="Genomic_DNA"/>
</dbReference>
<dbReference type="Gene3D" id="3.30.2010.10">
    <property type="entry name" value="Metalloproteases ('zincins'), catalytic domain"/>
    <property type="match status" value="1"/>
</dbReference>
<dbReference type="GO" id="GO:0004222">
    <property type="term" value="F:metalloendopeptidase activity"/>
    <property type="evidence" value="ECO:0007669"/>
    <property type="project" value="InterPro"/>
</dbReference>
<keyword evidence="3 6" id="KW-0378">Hydrolase</keyword>
<dbReference type="AlphaFoldDB" id="A0A964BMG3"/>
<dbReference type="CDD" id="cd07325">
    <property type="entry name" value="M48_Ste24p_like"/>
    <property type="match status" value="1"/>
</dbReference>
<proteinExistence type="inferred from homology"/>
<sequence length="286" mass="31696">MTTKKTLIGLQADRFRHPLDLEATNALKQLPGIDIAIRSLLGSVAEQFFYLNNIASSVLVSEKQLPHLYKLLIEAAQILDLEPPQLYVQQNPTPNAYTFAMRGERPFVVLHTSLIEMLTPEEIQAVIAHELGHLKCEHGVYLTMANVLVLAANLLPAWGTVLAQSLQDRMLQWVRCAEFSCDRAALLASQDPKVVMSVLMKLAGGSPTLAPLLNLDAFIEQAQAYDSIGKDSLGEMLQAAQTAQLSHPVPVIRAREIARWATSAEYQSIMDKQQSKEGKKLGWSNW</sequence>
<comment type="similarity">
    <text evidence="6">Belongs to the peptidase M48 family.</text>
</comment>
<keyword evidence="1 6" id="KW-0645">Protease</keyword>
<gene>
    <name evidence="8" type="ORF">I4641_03485</name>
</gene>
<accession>A0A964BMG3</accession>
<evidence type="ECO:0000256" key="1">
    <source>
        <dbReference type="ARBA" id="ARBA00022670"/>
    </source>
</evidence>
<evidence type="ECO:0000256" key="3">
    <source>
        <dbReference type="ARBA" id="ARBA00022801"/>
    </source>
</evidence>
<evidence type="ECO:0000313" key="8">
    <source>
        <dbReference type="EMBL" id="MCC0176040.1"/>
    </source>
</evidence>
<keyword evidence="5 6" id="KW-0482">Metalloprotease</keyword>
<keyword evidence="4 6" id="KW-0862">Zinc</keyword>
<dbReference type="GO" id="GO:0046872">
    <property type="term" value="F:metal ion binding"/>
    <property type="evidence" value="ECO:0007669"/>
    <property type="project" value="UniProtKB-KW"/>
</dbReference>
<reference evidence="8" key="1">
    <citation type="journal article" date="2021" name="Antonie Van Leeuwenhoek">
        <title>Draft genome and description of Waterburya agarophytonicola gen. nov. sp. nov. (Pleurocapsales, Cyanobacteria): a seaweed symbiont.</title>
        <authorList>
            <person name="Bonthond G."/>
            <person name="Shalygin S."/>
            <person name="Bayer T."/>
            <person name="Weinberger F."/>
        </authorList>
    </citation>
    <scope>NUCLEOTIDE SEQUENCE</scope>
    <source>
        <strain evidence="8">KI4</strain>
    </source>
</reference>
<dbReference type="FunFam" id="3.30.2010.10:FF:000007">
    <property type="entry name" value="Peptidase M48 family protein"/>
    <property type="match status" value="1"/>
</dbReference>
<dbReference type="Proteomes" id="UP000729733">
    <property type="component" value="Unassembled WGS sequence"/>
</dbReference>
<keyword evidence="2" id="KW-0479">Metal-binding</keyword>
<dbReference type="InterPro" id="IPR001915">
    <property type="entry name" value="Peptidase_M48"/>
</dbReference>
<dbReference type="GO" id="GO:0006508">
    <property type="term" value="P:proteolysis"/>
    <property type="evidence" value="ECO:0007669"/>
    <property type="project" value="UniProtKB-KW"/>
</dbReference>
<name>A0A964BMG3_9CYAN</name>
<evidence type="ECO:0000259" key="7">
    <source>
        <dbReference type="Pfam" id="PF01435"/>
    </source>
</evidence>
<dbReference type="PANTHER" id="PTHR10120">
    <property type="entry name" value="CAAX PRENYL PROTEASE 1"/>
    <property type="match status" value="1"/>
</dbReference>
<comment type="cofactor">
    <cofactor evidence="6">
        <name>Zn(2+)</name>
        <dbReference type="ChEBI" id="CHEBI:29105"/>
    </cofactor>
    <text evidence="6">Binds 1 zinc ion per subunit.</text>
</comment>
<evidence type="ECO:0000256" key="2">
    <source>
        <dbReference type="ARBA" id="ARBA00022723"/>
    </source>
</evidence>
<evidence type="ECO:0000313" key="9">
    <source>
        <dbReference type="Proteomes" id="UP000729733"/>
    </source>
</evidence>
<feature type="domain" description="Peptidase M48" evidence="7">
    <location>
        <begin position="71"/>
        <end position="260"/>
    </location>
</feature>